<keyword evidence="2" id="KW-0812">Transmembrane</keyword>
<dbReference type="Pfam" id="PF04536">
    <property type="entry name" value="TPM_phosphatase"/>
    <property type="match status" value="1"/>
</dbReference>
<gene>
    <name evidence="4" type="ORF">DFR76_102801</name>
</gene>
<dbReference type="EMBL" id="QQBC01000002">
    <property type="protein sequence ID" value="RDI68400.1"/>
    <property type="molecule type" value="Genomic_DNA"/>
</dbReference>
<reference evidence="4 5" key="1">
    <citation type="submission" date="2018-07" db="EMBL/GenBank/DDBJ databases">
        <title>Genomic Encyclopedia of Type Strains, Phase IV (KMG-IV): sequencing the most valuable type-strain genomes for metagenomic binning, comparative biology and taxonomic classification.</title>
        <authorList>
            <person name="Goeker M."/>
        </authorList>
    </citation>
    <scope>NUCLEOTIDE SEQUENCE [LARGE SCALE GENOMIC DNA]</scope>
    <source>
        <strain evidence="4 5">DSM 44290</strain>
    </source>
</reference>
<name>A0A370ICR2_9NOCA</name>
<keyword evidence="2" id="KW-1133">Transmembrane helix</keyword>
<organism evidence="4 5">
    <name type="scientific">Nocardia pseudobrasiliensis</name>
    <dbReference type="NCBI Taxonomy" id="45979"/>
    <lineage>
        <taxon>Bacteria</taxon>
        <taxon>Bacillati</taxon>
        <taxon>Actinomycetota</taxon>
        <taxon>Actinomycetes</taxon>
        <taxon>Mycobacteriales</taxon>
        <taxon>Nocardiaceae</taxon>
        <taxon>Nocardia</taxon>
    </lineage>
</organism>
<feature type="domain" description="TPM" evidence="3">
    <location>
        <begin position="70"/>
        <end position="187"/>
    </location>
</feature>
<keyword evidence="2" id="KW-0472">Membrane</keyword>
<dbReference type="Proteomes" id="UP000254869">
    <property type="component" value="Unassembled WGS sequence"/>
</dbReference>
<feature type="region of interest" description="Disordered" evidence="1">
    <location>
        <begin position="662"/>
        <end position="691"/>
    </location>
</feature>
<evidence type="ECO:0000313" key="5">
    <source>
        <dbReference type="Proteomes" id="UP000254869"/>
    </source>
</evidence>
<protein>
    <submittedName>
        <fullName evidence="4">TLP18.3/Psb32/MOLO-1 phosphatase superfamily protein</fullName>
    </submittedName>
</protein>
<evidence type="ECO:0000256" key="1">
    <source>
        <dbReference type="SAM" id="MobiDB-lite"/>
    </source>
</evidence>
<comment type="caution">
    <text evidence="4">The sequence shown here is derived from an EMBL/GenBank/DDBJ whole genome shotgun (WGS) entry which is preliminary data.</text>
</comment>
<dbReference type="InterPro" id="IPR007621">
    <property type="entry name" value="TPM_dom"/>
</dbReference>
<dbReference type="Gene3D" id="3.10.310.50">
    <property type="match status" value="1"/>
</dbReference>
<evidence type="ECO:0000313" key="4">
    <source>
        <dbReference type="EMBL" id="RDI68400.1"/>
    </source>
</evidence>
<evidence type="ECO:0000256" key="2">
    <source>
        <dbReference type="SAM" id="Phobius"/>
    </source>
</evidence>
<proteinExistence type="predicted"/>
<feature type="transmembrane region" description="Helical" evidence="2">
    <location>
        <begin position="197"/>
        <end position="218"/>
    </location>
</feature>
<accession>A0A370ICR2</accession>
<feature type="transmembrane region" description="Helical" evidence="2">
    <location>
        <begin position="37"/>
        <end position="56"/>
    </location>
</feature>
<dbReference type="STRING" id="1210086.GCA_001613105_01377"/>
<keyword evidence="5" id="KW-1185">Reference proteome</keyword>
<dbReference type="AlphaFoldDB" id="A0A370ICR2"/>
<sequence length="691" mass="73912">MWDLGAGAFLHCQHIGSYIRGMSTPLSGVRRVGSLPLVLFAALSVLLSGVAGLWSATAAAEEPFRLPQPVTDVARALEGEQRDRVRGAVDELYDTRRERLWVVYVHDFGGLDPQTWGDRAVAASGFGDRDLLLSIAITDRAYALTGARPSSVSEAELNSLLRDQVEPRLRTAQWAEAGIAAAQGLSRVMSESKRSDLWPVVVIVVLVVGVVAGLALLYRWRRRTVRDRAGVVAARQIDPGDTARLGELDPDILDIRSKEILVDVDNAIRTSVEELRLATDEFGATATAPFAAAVDGAKDALAQAFSIRQRLDDDIPETPEQRRDLLVELISACGRANRELDAKVTEFDAMRNLLIDAPRRLDALTRDVVELTTRIPRSEELLARLVGEYPASVIAPVRENVTMACERISFAQRGIEDGRAAVARPVGEQGAAVAAIRGAESAIAAGRALLDAVDSAATDIEQARAGLPGAIEELRRAVDSATTLSGRDDRELAKAVAAARKTVKRAAAGGGTDPLGALREVVARAVALDRALAAATDHQLAGEQLQRRLDQAFAAADGRVRAAADYVGTRRGGVDAAPRTRLAEARRHLDRAHTLADTDPQRALRHAQRAADSADRALRRAQSSVGKWRARQPIPRLVNFGAVLAGVLIEGVVEGLLGLDGDSDDSDKSGWGPGSFGGSDSSGRISRGGRF</sequence>
<evidence type="ECO:0000259" key="3">
    <source>
        <dbReference type="Pfam" id="PF04536"/>
    </source>
</evidence>